<feature type="transmembrane region" description="Helical" evidence="1">
    <location>
        <begin position="33"/>
        <end position="52"/>
    </location>
</feature>
<dbReference type="RefSeq" id="WP_316434568.1">
    <property type="nucleotide sequence ID" value="NZ_CP053586.1"/>
</dbReference>
<dbReference type="NCBIfam" id="TIGR02532">
    <property type="entry name" value="IV_pilin_GFxxxE"/>
    <property type="match status" value="1"/>
</dbReference>
<name>A0AA96WDC0_9CYAN</name>
<organism evidence="2">
    <name type="scientific">Leptolyngbya sp. NK1-12</name>
    <dbReference type="NCBI Taxonomy" id="2547451"/>
    <lineage>
        <taxon>Bacteria</taxon>
        <taxon>Bacillati</taxon>
        <taxon>Cyanobacteriota</taxon>
        <taxon>Cyanophyceae</taxon>
        <taxon>Leptolyngbyales</taxon>
        <taxon>Leptolyngbyaceae</taxon>
        <taxon>Leptolyngbya group</taxon>
        <taxon>Leptolyngbya</taxon>
    </lineage>
</organism>
<proteinExistence type="predicted"/>
<sequence>MANRFWPRLKKLFLKSDCFNAPDNTRGFTLLELLVVTAIAGGIVAGLTFIVVQMMTADRRESARSETQREMQLALDYIAAELREAIYVYPGEYLACTRSQQKQACEPLSQFLPAPAPGENRVPVLAFWKQQPFPQEIKRQCATAGRPPDGVTCLAGQSYALVVYFLTKNDPNNDTWKGKARVTRYVLSQFNSDGTRNAGYVNPGQFSNFTSWPYGNNSDGRFVNLQSARPNGRADTLADFVGFDYLDPTVANAAGQTGFCPNSPTSTVTYSISPPASLLQGDFANVRSFYACVAAPTQSVRSGGQTISLPDPTQYRDVVVYLRGSATGRPGILPDRDGLFLRSNDQDILPALQTRVLNRSVLGRKPTP</sequence>
<dbReference type="InterPro" id="IPR045584">
    <property type="entry name" value="Pilin-like"/>
</dbReference>
<dbReference type="InterPro" id="IPR012902">
    <property type="entry name" value="N_methyl_site"/>
</dbReference>
<dbReference type="Pfam" id="PF07963">
    <property type="entry name" value="N_methyl"/>
    <property type="match status" value="1"/>
</dbReference>
<keyword evidence="1" id="KW-0812">Transmembrane</keyword>
<keyword evidence="1" id="KW-1133">Transmembrane helix</keyword>
<reference evidence="2" key="1">
    <citation type="submission" date="2020-05" db="EMBL/GenBank/DDBJ databases">
        <authorList>
            <person name="Zhu T."/>
            <person name="Keshari N."/>
            <person name="Lu X."/>
        </authorList>
    </citation>
    <scope>NUCLEOTIDE SEQUENCE</scope>
    <source>
        <strain evidence="2">NK1-12</strain>
    </source>
</reference>
<dbReference type="AlphaFoldDB" id="A0AA96WDC0"/>
<accession>A0AA96WDC0</accession>
<dbReference type="PROSITE" id="PS00409">
    <property type="entry name" value="PROKAR_NTER_METHYL"/>
    <property type="match status" value="1"/>
</dbReference>
<dbReference type="SUPFAM" id="SSF54523">
    <property type="entry name" value="Pili subunits"/>
    <property type="match status" value="1"/>
</dbReference>
<gene>
    <name evidence="2" type="ORF">HJG54_09125</name>
</gene>
<evidence type="ECO:0000313" key="2">
    <source>
        <dbReference type="EMBL" id="WNZ23008.1"/>
    </source>
</evidence>
<protein>
    <submittedName>
        <fullName evidence="2">Type II secretion system protein</fullName>
    </submittedName>
</protein>
<keyword evidence="1" id="KW-0472">Membrane</keyword>
<evidence type="ECO:0000256" key="1">
    <source>
        <dbReference type="SAM" id="Phobius"/>
    </source>
</evidence>
<dbReference type="EMBL" id="CP053586">
    <property type="protein sequence ID" value="WNZ23008.1"/>
    <property type="molecule type" value="Genomic_DNA"/>
</dbReference>